<gene>
    <name evidence="1" type="ORF">G2W53_039814</name>
</gene>
<evidence type="ECO:0000313" key="1">
    <source>
        <dbReference type="EMBL" id="KAF7807653.1"/>
    </source>
</evidence>
<proteinExistence type="predicted"/>
<dbReference type="EMBL" id="JAAIUW010000012">
    <property type="protein sequence ID" value="KAF7807653.1"/>
    <property type="molecule type" value="Genomic_DNA"/>
</dbReference>
<accession>A0A834SNC6</accession>
<organism evidence="1 2">
    <name type="scientific">Senna tora</name>
    <dbReference type="NCBI Taxonomy" id="362788"/>
    <lineage>
        <taxon>Eukaryota</taxon>
        <taxon>Viridiplantae</taxon>
        <taxon>Streptophyta</taxon>
        <taxon>Embryophyta</taxon>
        <taxon>Tracheophyta</taxon>
        <taxon>Spermatophyta</taxon>
        <taxon>Magnoliopsida</taxon>
        <taxon>eudicotyledons</taxon>
        <taxon>Gunneridae</taxon>
        <taxon>Pentapetalae</taxon>
        <taxon>rosids</taxon>
        <taxon>fabids</taxon>
        <taxon>Fabales</taxon>
        <taxon>Fabaceae</taxon>
        <taxon>Caesalpinioideae</taxon>
        <taxon>Cassia clade</taxon>
        <taxon>Senna</taxon>
    </lineage>
</organism>
<comment type="caution">
    <text evidence="1">The sequence shown here is derived from an EMBL/GenBank/DDBJ whole genome shotgun (WGS) entry which is preliminary data.</text>
</comment>
<evidence type="ECO:0000313" key="2">
    <source>
        <dbReference type="Proteomes" id="UP000634136"/>
    </source>
</evidence>
<keyword evidence="2" id="KW-1185">Reference proteome</keyword>
<sequence length="32" mass="3566">MANIYIANPLLLKEAATDKSDEFVPFVKKGEL</sequence>
<protein>
    <submittedName>
        <fullName evidence="1">Uncharacterized protein</fullName>
    </submittedName>
</protein>
<dbReference type="Proteomes" id="UP000634136">
    <property type="component" value="Unassembled WGS sequence"/>
</dbReference>
<name>A0A834SNC6_9FABA</name>
<dbReference type="AlphaFoldDB" id="A0A834SNC6"/>
<reference evidence="1" key="1">
    <citation type="submission" date="2020-09" db="EMBL/GenBank/DDBJ databases">
        <title>Genome-Enabled Discovery of Anthraquinone Biosynthesis in Senna tora.</title>
        <authorList>
            <person name="Kang S.-H."/>
            <person name="Pandey R.P."/>
            <person name="Lee C.-M."/>
            <person name="Sim J.-S."/>
            <person name="Jeong J.-T."/>
            <person name="Choi B.-S."/>
            <person name="Jung M."/>
            <person name="Ginzburg D."/>
            <person name="Zhao K."/>
            <person name="Won S.Y."/>
            <person name="Oh T.-J."/>
            <person name="Yu Y."/>
            <person name="Kim N.-H."/>
            <person name="Lee O.R."/>
            <person name="Lee T.-H."/>
            <person name="Bashyal P."/>
            <person name="Kim T.-S."/>
            <person name="Lee W.-H."/>
            <person name="Kawkins C."/>
            <person name="Kim C.-K."/>
            <person name="Kim J.S."/>
            <person name="Ahn B.O."/>
            <person name="Rhee S.Y."/>
            <person name="Sohng J.K."/>
        </authorList>
    </citation>
    <scope>NUCLEOTIDE SEQUENCE</scope>
    <source>
        <tissue evidence="1">Leaf</tissue>
    </source>
</reference>